<name>A0A2P5BCY4_TREOI</name>
<gene>
    <name evidence="1" type="ORF">TorRG33x02_325450</name>
</gene>
<accession>A0A2P5BCY4</accession>
<sequence>MLGLNSLVSISASDPKSALALQRLVQAAVDEFVPLILTSLPQRMLMVSPLYRTQSRFAHICLVGAGPYGKHTTTLEAVTYFLIIHHHNLCQCLMGLVDFCRQEYGHQNQRK</sequence>
<dbReference type="Proteomes" id="UP000237000">
    <property type="component" value="Unassembled WGS sequence"/>
</dbReference>
<protein>
    <submittedName>
        <fullName evidence="1">Uncharacterized protein</fullName>
    </submittedName>
</protein>
<keyword evidence="2" id="KW-1185">Reference proteome</keyword>
<dbReference type="InParanoid" id="A0A2P5BCY4"/>
<evidence type="ECO:0000313" key="2">
    <source>
        <dbReference type="Proteomes" id="UP000237000"/>
    </source>
</evidence>
<dbReference type="AlphaFoldDB" id="A0A2P5BCY4"/>
<comment type="caution">
    <text evidence="1">The sequence shown here is derived from an EMBL/GenBank/DDBJ whole genome shotgun (WGS) entry which is preliminary data.</text>
</comment>
<organism evidence="1 2">
    <name type="scientific">Trema orientale</name>
    <name type="common">Charcoal tree</name>
    <name type="synonym">Celtis orientalis</name>
    <dbReference type="NCBI Taxonomy" id="63057"/>
    <lineage>
        <taxon>Eukaryota</taxon>
        <taxon>Viridiplantae</taxon>
        <taxon>Streptophyta</taxon>
        <taxon>Embryophyta</taxon>
        <taxon>Tracheophyta</taxon>
        <taxon>Spermatophyta</taxon>
        <taxon>Magnoliopsida</taxon>
        <taxon>eudicotyledons</taxon>
        <taxon>Gunneridae</taxon>
        <taxon>Pentapetalae</taxon>
        <taxon>rosids</taxon>
        <taxon>fabids</taxon>
        <taxon>Rosales</taxon>
        <taxon>Cannabaceae</taxon>
        <taxon>Trema</taxon>
    </lineage>
</organism>
<dbReference type="EMBL" id="JXTC01000550">
    <property type="protein sequence ID" value="PON46645.1"/>
    <property type="molecule type" value="Genomic_DNA"/>
</dbReference>
<proteinExistence type="predicted"/>
<reference evidence="2" key="1">
    <citation type="submission" date="2016-06" db="EMBL/GenBank/DDBJ databases">
        <title>Parallel loss of symbiosis genes in relatives of nitrogen-fixing non-legume Parasponia.</title>
        <authorList>
            <person name="Van Velzen R."/>
            <person name="Holmer R."/>
            <person name="Bu F."/>
            <person name="Rutten L."/>
            <person name="Van Zeijl A."/>
            <person name="Liu W."/>
            <person name="Santuari L."/>
            <person name="Cao Q."/>
            <person name="Sharma T."/>
            <person name="Shen D."/>
            <person name="Roswanjaya Y."/>
            <person name="Wardhani T."/>
            <person name="Kalhor M.S."/>
            <person name="Jansen J."/>
            <person name="Van den Hoogen J."/>
            <person name="Gungor B."/>
            <person name="Hartog M."/>
            <person name="Hontelez J."/>
            <person name="Verver J."/>
            <person name="Yang W.-C."/>
            <person name="Schijlen E."/>
            <person name="Repin R."/>
            <person name="Schilthuizen M."/>
            <person name="Schranz E."/>
            <person name="Heidstra R."/>
            <person name="Miyata K."/>
            <person name="Fedorova E."/>
            <person name="Kohlen W."/>
            <person name="Bisseling T."/>
            <person name="Smit S."/>
            <person name="Geurts R."/>
        </authorList>
    </citation>
    <scope>NUCLEOTIDE SEQUENCE [LARGE SCALE GENOMIC DNA]</scope>
    <source>
        <strain evidence="2">cv. RG33-2</strain>
    </source>
</reference>
<evidence type="ECO:0000313" key="1">
    <source>
        <dbReference type="EMBL" id="PON46645.1"/>
    </source>
</evidence>